<dbReference type="AlphaFoldDB" id="A0A1M5WDN5"/>
<dbReference type="GO" id="GO:0003677">
    <property type="term" value="F:DNA binding"/>
    <property type="evidence" value="ECO:0007669"/>
    <property type="project" value="InterPro"/>
</dbReference>
<dbReference type="InterPro" id="IPR002525">
    <property type="entry name" value="Transp_IS110-like_N"/>
</dbReference>
<name>A0A1M5WDN5_9FIRM</name>
<evidence type="ECO:0000259" key="1">
    <source>
        <dbReference type="Pfam" id="PF01548"/>
    </source>
</evidence>
<dbReference type="GO" id="GO:0006313">
    <property type="term" value="P:DNA transposition"/>
    <property type="evidence" value="ECO:0007669"/>
    <property type="project" value="InterPro"/>
</dbReference>
<organism evidence="2 3">
    <name type="scientific">Caloranaerobacter azorensis DSM 13643</name>
    <dbReference type="NCBI Taxonomy" id="1121264"/>
    <lineage>
        <taxon>Bacteria</taxon>
        <taxon>Bacillati</taxon>
        <taxon>Bacillota</taxon>
        <taxon>Tissierellia</taxon>
        <taxon>Tissierellales</taxon>
        <taxon>Thermohalobacteraceae</taxon>
        <taxon>Caloranaerobacter</taxon>
    </lineage>
</organism>
<gene>
    <name evidence="2" type="ORF">SAMN02745135_02423</name>
</gene>
<keyword evidence="3" id="KW-1185">Reference proteome</keyword>
<dbReference type="Proteomes" id="UP000183967">
    <property type="component" value="Unassembled WGS sequence"/>
</dbReference>
<protein>
    <submittedName>
        <fullName evidence="2">Transposase</fullName>
    </submittedName>
</protein>
<dbReference type="EMBL" id="FQXO01000102">
    <property type="protein sequence ID" value="SHH85518.1"/>
    <property type="molecule type" value="Genomic_DNA"/>
</dbReference>
<evidence type="ECO:0000313" key="3">
    <source>
        <dbReference type="Proteomes" id="UP000183967"/>
    </source>
</evidence>
<evidence type="ECO:0000313" key="2">
    <source>
        <dbReference type="EMBL" id="SHH85518.1"/>
    </source>
</evidence>
<dbReference type="Pfam" id="PF01548">
    <property type="entry name" value="DEDD_Tnp_IS110"/>
    <property type="match status" value="1"/>
</dbReference>
<accession>A0A1M5WDN5</accession>
<dbReference type="GO" id="GO:0004803">
    <property type="term" value="F:transposase activity"/>
    <property type="evidence" value="ECO:0007669"/>
    <property type="project" value="InterPro"/>
</dbReference>
<reference evidence="3" key="1">
    <citation type="submission" date="2016-11" db="EMBL/GenBank/DDBJ databases">
        <authorList>
            <person name="Varghese N."/>
            <person name="Submissions S."/>
        </authorList>
    </citation>
    <scope>NUCLEOTIDE SEQUENCE [LARGE SCALE GENOMIC DNA]</scope>
    <source>
        <strain evidence="3">DSM 13643</strain>
    </source>
</reference>
<proteinExistence type="predicted"/>
<sequence length="131" mass="15314">MKIVLVNPMHVKRSKELDDNSPTKNDFKDAKVIAQLVKDGRYSEPIIPKGIYADLRLAMDERSEIIKDLNSIKNKVERWLDKYFPEFFKVFKKWEGKGAIIILKYFPFPNEITKLGEYETASIWKAHIKGP</sequence>
<feature type="domain" description="Transposase IS110-like N-terminal" evidence="1">
    <location>
        <begin position="2"/>
        <end position="85"/>
    </location>
</feature>